<keyword evidence="2" id="KW-1185">Reference proteome</keyword>
<dbReference type="OrthoDB" id="2907839at2759"/>
<comment type="caution">
    <text evidence="1">The sequence shown here is derived from an EMBL/GenBank/DDBJ whole genome shotgun (WGS) entry which is preliminary data.</text>
</comment>
<organism evidence="1 2">
    <name type="scientific">Mycena venus</name>
    <dbReference type="NCBI Taxonomy" id="2733690"/>
    <lineage>
        <taxon>Eukaryota</taxon>
        <taxon>Fungi</taxon>
        <taxon>Dikarya</taxon>
        <taxon>Basidiomycota</taxon>
        <taxon>Agaricomycotina</taxon>
        <taxon>Agaricomycetes</taxon>
        <taxon>Agaricomycetidae</taxon>
        <taxon>Agaricales</taxon>
        <taxon>Marasmiineae</taxon>
        <taxon>Mycenaceae</taxon>
        <taxon>Mycena</taxon>
    </lineage>
</organism>
<sequence length="137" mass="15212">MLNNPSVGCDFEVPKCSRNGRGQQWMFQTADETLGLFSLQNAVNGVWLSYPGATNPDQLVGFSGATTQLSQAQALRFKLFFCPDGNENSTFFKEWESGWMLSSWPAVNGSPHSPVTYNSIGSFSPEQLWKIEYEPSS</sequence>
<evidence type="ECO:0000313" key="1">
    <source>
        <dbReference type="EMBL" id="KAF7328479.1"/>
    </source>
</evidence>
<dbReference type="EMBL" id="JACAZI010000035">
    <property type="protein sequence ID" value="KAF7328479.1"/>
    <property type="molecule type" value="Genomic_DNA"/>
</dbReference>
<evidence type="ECO:0000313" key="2">
    <source>
        <dbReference type="Proteomes" id="UP000620124"/>
    </source>
</evidence>
<gene>
    <name evidence="1" type="ORF">MVEN_02534800</name>
</gene>
<protein>
    <submittedName>
        <fullName evidence="1">Uncharacterized protein</fullName>
    </submittedName>
</protein>
<dbReference type="AlphaFoldDB" id="A0A8H6WUE8"/>
<reference evidence="1" key="1">
    <citation type="submission" date="2020-05" db="EMBL/GenBank/DDBJ databases">
        <title>Mycena genomes resolve the evolution of fungal bioluminescence.</title>
        <authorList>
            <person name="Tsai I.J."/>
        </authorList>
    </citation>
    <scope>NUCLEOTIDE SEQUENCE</scope>
    <source>
        <strain evidence="1">CCC161011</strain>
    </source>
</reference>
<proteinExistence type="predicted"/>
<accession>A0A8H6WUE8</accession>
<name>A0A8H6WUE8_9AGAR</name>
<dbReference type="Proteomes" id="UP000620124">
    <property type="component" value="Unassembled WGS sequence"/>
</dbReference>